<evidence type="ECO:0008006" key="10">
    <source>
        <dbReference type="Google" id="ProtNLM"/>
    </source>
</evidence>
<comment type="caution">
    <text evidence="9">The sequence shown here is derived from an EMBL/GenBank/DDBJ whole genome shotgun (WGS) entry which is preliminary data.</text>
</comment>
<dbReference type="InterPro" id="IPR029028">
    <property type="entry name" value="Alpha/beta_knot_MTases"/>
</dbReference>
<dbReference type="AlphaFoldDB" id="A0A7J3SNL7"/>
<dbReference type="InterPro" id="IPR005304">
    <property type="entry name" value="Rbsml_bgen_MeTrfase_EMG1/NEP1"/>
</dbReference>
<evidence type="ECO:0000256" key="6">
    <source>
        <dbReference type="ARBA" id="ARBA00022691"/>
    </source>
</evidence>
<dbReference type="InterPro" id="IPR029026">
    <property type="entry name" value="tRNA_m1G_MTases_N"/>
</dbReference>
<name>A0A7J3SNL7_9CREN</name>
<sequence>MGNYKYGMILLESSLETLPPNIARTKKAIVLSKRYGIPPEFLLLDVSQFHDEMKRFGISVRRGRPDIVHQFLLASQYSPLNITGRLKVYVHTWKGDIIDVASEARIPKNYFQFVGLIQSLHLNGSVPPGDRPLLKLIRGVSLKKFLEEIGAKRLILMHEKGRKATGEELKEFIYPPYIFGIGGFPHGDFSEQIFSLSTDRISFLQGLQLDAWVAADRLLCLLEHSELLR</sequence>
<evidence type="ECO:0000256" key="3">
    <source>
        <dbReference type="ARBA" id="ARBA00022552"/>
    </source>
</evidence>
<dbReference type="Pfam" id="PF03587">
    <property type="entry name" value="EMG1"/>
    <property type="match status" value="1"/>
</dbReference>
<keyword evidence="8" id="KW-0694">RNA-binding</keyword>
<keyword evidence="5" id="KW-0808">Transferase</keyword>
<evidence type="ECO:0000256" key="5">
    <source>
        <dbReference type="ARBA" id="ARBA00022679"/>
    </source>
</evidence>
<evidence type="ECO:0000256" key="7">
    <source>
        <dbReference type="ARBA" id="ARBA00022730"/>
    </source>
</evidence>
<evidence type="ECO:0000256" key="8">
    <source>
        <dbReference type="ARBA" id="ARBA00022884"/>
    </source>
</evidence>
<evidence type="ECO:0000256" key="4">
    <source>
        <dbReference type="ARBA" id="ARBA00022603"/>
    </source>
</evidence>
<reference evidence="9" key="1">
    <citation type="journal article" date="2020" name="mSystems">
        <title>Genome- and Community-Level Interaction Insights into Carbon Utilization and Element Cycling Functions of Hydrothermarchaeota in Hydrothermal Sediment.</title>
        <authorList>
            <person name="Zhou Z."/>
            <person name="Liu Y."/>
            <person name="Xu W."/>
            <person name="Pan J."/>
            <person name="Luo Z.H."/>
            <person name="Li M."/>
        </authorList>
    </citation>
    <scope>NUCLEOTIDE SEQUENCE [LARGE SCALE GENOMIC DNA]</scope>
    <source>
        <strain evidence="9">SpSt-885</strain>
    </source>
</reference>
<dbReference type="SUPFAM" id="SSF75217">
    <property type="entry name" value="alpha/beta knot"/>
    <property type="match status" value="1"/>
</dbReference>
<dbReference type="EMBL" id="DTLS01000135">
    <property type="protein sequence ID" value="HGZ60479.1"/>
    <property type="molecule type" value="Genomic_DNA"/>
</dbReference>
<proteinExistence type="inferred from homology"/>
<dbReference type="PANTHER" id="PTHR12636:SF5">
    <property type="entry name" value="RIBOSOMAL RNA SMALL SUBUNIT METHYLTRANSFERASE NEP1"/>
    <property type="match status" value="1"/>
</dbReference>
<organism evidence="9">
    <name type="scientific">Fervidicoccus fontis</name>
    <dbReference type="NCBI Taxonomy" id="683846"/>
    <lineage>
        <taxon>Archaea</taxon>
        <taxon>Thermoproteota</taxon>
        <taxon>Thermoprotei</taxon>
        <taxon>Fervidicoccales</taxon>
        <taxon>Fervidicoccaceae</taxon>
        <taxon>Fervidicoccus</taxon>
    </lineage>
</organism>
<dbReference type="Gene3D" id="3.40.1280.10">
    <property type="match status" value="1"/>
</dbReference>
<dbReference type="GO" id="GO:0019843">
    <property type="term" value="F:rRNA binding"/>
    <property type="evidence" value="ECO:0007669"/>
    <property type="project" value="UniProtKB-KW"/>
</dbReference>
<gene>
    <name evidence="9" type="ORF">ENW83_04660</name>
</gene>
<keyword evidence="2" id="KW-0690">Ribosome biogenesis</keyword>
<keyword evidence="7" id="KW-0699">rRNA-binding</keyword>
<keyword evidence="6" id="KW-0949">S-adenosyl-L-methionine</keyword>
<evidence type="ECO:0000313" key="9">
    <source>
        <dbReference type="EMBL" id="HGZ60479.1"/>
    </source>
</evidence>
<comment type="similarity">
    <text evidence="1">Belongs to the class IV-like SAM-binding methyltransferase superfamily. RNA methyltransferase NEP1 family.</text>
</comment>
<evidence type="ECO:0000256" key="1">
    <source>
        <dbReference type="ARBA" id="ARBA00008115"/>
    </source>
</evidence>
<evidence type="ECO:0000256" key="2">
    <source>
        <dbReference type="ARBA" id="ARBA00022517"/>
    </source>
</evidence>
<dbReference type="CDD" id="cd18088">
    <property type="entry name" value="Nep1-like"/>
    <property type="match status" value="1"/>
</dbReference>
<keyword evidence="3" id="KW-0698">rRNA processing</keyword>
<protein>
    <recommendedName>
        <fullName evidence="10">Ribosomal RNA small subunit methyltransferase Nep1</fullName>
    </recommendedName>
</protein>
<dbReference type="PANTHER" id="PTHR12636">
    <property type="entry name" value="NEP1/MRA1"/>
    <property type="match status" value="1"/>
</dbReference>
<dbReference type="GO" id="GO:0070037">
    <property type="term" value="F:rRNA (pseudouridine) methyltransferase activity"/>
    <property type="evidence" value="ECO:0007669"/>
    <property type="project" value="InterPro"/>
</dbReference>
<keyword evidence="4" id="KW-0489">Methyltransferase</keyword>
<accession>A0A7J3SNL7</accession>
<dbReference type="GO" id="GO:0070475">
    <property type="term" value="P:rRNA base methylation"/>
    <property type="evidence" value="ECO:0007669"/>
    <property type="project" value="InterPro"/>
</dbReference>